<comment type="caution">
    <text evidence="3">The sequence shown here is derived from an EMBL/GenBank/DDBJ whole genome shotgun (WGS) entry which is preliminary data.</text>
</comment>
<dbReference type="PANTHER" id="PTHR33116">
    <property type="entry name" value="REVERSE TRANSCRIPTASE ZINC-BINDING DOMAIN-CONTAINING PROTEIN-RELATED-RELATED"/>
    <property type="match status" value="1"/>
</dbReference>
<evidence type="ECO:0000256" key="1">
    <source>
        <dbReference type="SAM" id="MobiDB-lite"/>
    </source>
</evidence>
<dbReference type="InterPro" id="IPR000477">
    <property type="entry name" value="RT_dom"/>
</dbReference>
<sequence>MTLELPPFPIDDEGQAADGDTVADGVTRPTCDTAGHMADSRLEPAASSGPRMEGSAAAARKLPTAPADFIPAPATTTPMASFYVDTIRNGSQRWATTAVGYFLGKRPYFHHVNEFARSTWPMVREVKATANGFFFFEFKTVAAMEEVIEGGPWLFHGQAIVLQKWEPGMVLRKLQHTQRRRRPLYPDAITRACTRLDFARVCVMLDISAKLLKHIVIMIPKEDGSEMACKVDVEYEWLPPKCTACHSLGHPIKECPTMKPKPPPVSVYVQKPRPQLTREHTVERRQPKTGDAGSYSAPGAVHREDESGNVELGSHEDKGKAIVLYNAFDTLLELDRDDDTIQGPTSSPIAPDTPWLVGGDFNTVLDSSEVCGQSGDISGAAEEFRACLHDTGLIHVPMNGERFTWHNCSRDARSLWKRLDRMLVNDSWLNRWPDTYYVSLSARTSDHSPLVLRGDAEGRSVGMFRFDNYLARSAEFIPSVHRIWRHRIVGSAMYAVTRKLKALKPIFREQRKKKGDLSTNVSLAKGFLDSAQAILATDRHCPTLLLLEFCCKLVLRLASRLEQNMLHQRAKMAWLKDGDQCSRIFFRKVAVRRASKRVFQINTTDGRTLTGQPEVTAEFIRYYQELLGGNTRDRVIDLRHLRPWARHILTHAEAEALILPVTPEEIKQAIFDIDETKAPGPDGYSAAFYKAAWPVIGWEVSQAIHEFFRTGRLLKQVNATIISLIPKVSNPSVVAEFRPISCCNVLYKTITKILVQRMRSTLDSLISPSQNAFVPGRSIGDNILLAQELFSGYNQKHLPPRCALKVDLRKAYDTVEWDFLRAVLTLFGFPERFIMWIVECVTTPSFSVCLNGAPHGFFKGARGLRQGDPMSPFLFVLVMETLTLLIQQLIEQNGAFSYHWKCEAIRLFQLGFADDLILFSRADANSIQLFKDGLTVFSELSGLQANLAKSHLILSRSAAASRDTLLAILGFQEGHLPLRYLGLPLLASRLTIADCQPILQKIDARITGWGGMMLSFAGRVQLIKSVLSALQVYWAMAFILPKHIIKEIEKRLRNFLWKGSSERGYAKVSWQKVCRRTGFRITLWTIRARSGTWGWRKLIRLRDILRPYILYRIGGGSSFSLWHDPWHERGPLISRFPLGPRHTSIPPSAPLSTVIWEDTWVWPHITDMESVDITHDLPAIHGGQDQILWIGPRGAFSSAAAYDVFRPPGPTVDWSSLLVGTFRIPRHRFILWLAIQGRLSTTDKPWLQHLGTGCVLCQEGHPESHEHLFFMCSFATRCIHAIRREISLPWPYHNWSRIIRWASARWRGRHVVNAAYRALLSSLVYHLWRESGTLGSSSIVRVRLKTLLG</sequence>
<dbReference type="EMBL" id="JACGWJ010001170">
    <property type="protein sequence ID" value="KAL0284191.1"/>
    <property type="molecule type" value="Genomic_DNA"/>
</dbReference>
<reference evidence="3" key="2">
    <citation type="journal article" date="2024" name="Plant">
        <title>Genomic evolution and insights into agronomic trait innovations of Sesamum species.</title>
        <authorList>
            <person name="Miao H."/>
            <person name="Wang L."/>
            <person name="Qu L."/>
            <person name="Liu H."/>
            <person name="Sun Y."/>
            <person name="Le M."/>
            <person name="Wang Q."/>
            <person name="Wei S."/>
            <person name="Zheng Y."/>
            <person name="Lin W."/>
            <person name="Duan Y."/>
            <person name="Cao H."/>
            <person name="Xiong S."/>
            <person name="Wang X."/>
            <person name="Wei L."/>
            <person name="Li C."/>
            <person name="Ma Q."/>
            <person name="Ju M."/>
            <person name="Zhao R."/>
            <person name="Li G."/>
            <person name="Mu C."/>
            <person name="Tian Q."/>
            <person name="Mei H."/>
            <person name="Zhang T."/>
            <person name="Gao T."/>
            <person name="Zhang H."/>
        </authorList>
    </citation>
    <scope>NUCLEOTIDE SEQUENCE</scope>
    <source>
        <strain evidence="3">G02</strain>
    </source>
</reference>
<dbReference type="InterPro" id="IPR036691">
    <property type="entry name" value="Endo/exonu/phosph_ase_sf"/>
</dbReference>
<dbReference type="SUPFAM" id="SSF56219">
    <property type="entry name" value="DNase I-like"/>
    <property type="match status" value="1"/>
</dbReference>
<dbReference type="SUPFAM" id="SSF56672">
    <property type="entry name" value="DNA/RNA polymerases"/>
    <property type="match status" value="1"/>
</dbReference>
<dbReference type="Pfam" id="PF13966">
    <property type="entry name" value="zf-RVT"/>
    <property type="match status" value="1"/>
</dbReference>
<dbReference type="Pfam" id="PF14111">
    <property type="entry name" value="DUF4283"/>
    <property type="match status" value="1"/>
</dbReference>
<reference evidence="3" key="1">
    <citation type="submission" date="2020-06" db="EMBL/GenBank/DDBJ databases">
        <authorList>
            <person name="Li T."/>
            <person name="Hu X."/>
            <person name="Zhang T."/>
            <person name="Song X."/>
            <person name="Zhang H."/>
            <person name="Dai N."/>
            <person name="Sheng W."/>
            <person name="Hou X."/>
            <person name="Wei L."/>
        </authorList>
    </citation>
    <scope>NUCLEOTIDE SEQUENCE</scope>
    <source>
        <strain evidence="3">G02</strain>
        <tissue evidence="3">Leaf</tissue>
    </source>
</reference>
<dbReference type="InterPro" id="IPR025558">
    <property type="entry name" value="DUF4283"/>
</dbReference>
<dbReference type="CDD" id="cd01650">
    <property type="entry name" value="RT_nLTR_like"/>
    <property type="match status" value="1"/>
</dbReference>
<dbReference type="Pfam" id="PF00078">
    <property type="entry name" value="RVT_1"/>
    <property type="match status" value="1"/>
</dbReference>
<evidence type="ECO:0000259" key="2">
    <source>
        <dbReference type="PROSITE" id="PS50878"/>
    </source>
</evidence>
<feature type="region of interest" description="Disordered" evidence="1">
    <location>
        <begin position="263"/>
        <end position="314"/>
    </location>
</feature>
<dbReference type="PROSITE" id="PS50878">
    <property type="entry name" value="RT_POL"/>
    <property type="match status" value="1"/>
</dbReference>
<accession>A0AAW2IPW1</accession>
<organism evidence="3">
    <name type="scientific">Sesamum radiatum</name>
    <name type="common">Black benniseed</name>
    <dbReference type="NCBI Taxonomy" id="300843"/>
    <lineage>
        <taxon>Eukaryota</taxon>
        <taxon>Viridiplantae</taxon>
        <taxon>Streptophyta</taxon>
        <taxon>Embryophyta</taxon>
        <taxon>Tracheophyta</taxon>
        <taxon>Spermatophyta</taxon>
        <taxon>Magnoliopsida</taxon>
        <taxon>eudicotyledons</taxon>
        <taxon>Gunneridae</taxon>
        <taxon>Pentapetalae</taxon>
        <taxon>asterids</taxon>
        <taxon>lamiids</taxon>
        <taxon>Lamiales</taxon>
        <taxon>Pedaliaceae</taxon>
        <taxon>Sesamum</taxon>
    </lineage>
</organism>
<dbReference type="InterPro" id="IPR043502">
    <property type="entry name" value="DNA/RNA_pol_sf"/>
</dbReference>
<feature type="compositionally biased region" description="Basic and acidic residues" evidence="1">
    <location>
        <begin position="276"/>
        <end position="288"/>
    </location>
</feature>
<proteinExistence type="predicted"/>
<dbReference type="PANTHER" id="PTHR33116:SF84">
    <property type="entry name" value="RNA-DIRECTED DNA POLYMERASE"/>
    <property type="match status" value="1"/>
</dbReference>
<name>A0AAW2IPW1_SESRA</name>
<feature type="domain" description="Reverse transcriptase" evidence="2">
    <location>
        <begin position="706"/>
        <end position="985"/>
    </location>
</feature>
<dbReference type="Gene3D" id="3.60.10.10">
    <property type="entry name" value="Endonuclease/exonuclease/phosphatase"/>
    <property type="match status" value="1"/>
</dbReference>
<gene>
    <name evidence="3" type="ORF">Sradi_7206200</name>
</gene>
<evidence type="ECO:0000313" key="3">
    <source>
        <dbReference type="EMBL" id="KAL0284191.1"/>
    </source>
</evidence>
<protein>
    <submittedName>
        <fullName evidence="3">Retrovirus-related Pol polyprotein from type-2 retrotransposable element R2DM</fullName>
    </submittedName>
</protein>
<dbReference type="InterPro" id="IPR026960">
    <property type="entry name" value="RVT-Znf"/>
</dbReference>
<feature type="region of interest" description="Disordered" evidence="1">
    <location>
        <begin position="1"/>
        <end position="58"/>
    </location>
</feature>